<gene>
    <name evidence="1" type="ORF">ACFORJ_09505</name>
</gene>
<protein>
    <recommendedName>
        <fullName evidence="3">DUF559 domain-containing protein</fullName>
    </recommendedName>
</protein>
<comment type="caution">
    <text evidence="1">The sequence shown here is derived from an EMBL/GenBank/DDBJ whole genome shotgun (WGS) entry which is preliminary data.</text>
</comment>
<organism evidence="1 2">
    <name type="scientific">Corynebacterium hansenii</name>
    <dbReference type="NCBI Taxonomy" id="394964"/>
    <lineage>
        <taxon>Bacteria</taxon>
        <taxon>Bacillati</taxon>
        <taxon>Actinomycetota</taxon>
        <taxon>Actinomycetes</taxon>
        <taxon>Mycobacteriales</taxon>
        <taxon>Corynebacteriaceae</taxon>
        <taxon>Corynebacterium</taxon>
    </lineage>
</organism>
<name>A0ABV7ZTD8_9CORY</name>
<sequence>MGNARMGGDGDAWPPAPEAVPRTRAELIAGHGIGAERTWRRVRRGMYVPPGADVTPQVRALAEVRARRGAVLSGASAARACGHPWVADRVPEVVLVREPHNSGGVVLSGRRPCRPARACPLQVDGGEVAVLVADPLDVTIDCVAALPDDEAIAFLDGAIRVWGIDRALREWARGGRPGAQRMRELLKWSDWRAESRPESLLRTKLRRAGAGRWVPQFMVAVGGGKRWVDLGDPDYRIAVEFHGEGHWRDAEARRRDALRVNELREVGWCVIEVTILDVFRDFDALLRRIGEHRRRIDAERDGDLAWRRGKAIDAMRMRVNRWLR</sequence>
<dbReference type="RefSeq" id="WP_290290060.1">
    <property type="nucleotide sequence ID" value="NZ_CP047211.1"/>
</dbReference>
<proteinExistence type="predicted"/>
<evidence type="ECO:0000313" key="1">
    <source>
        <dbReference type="EMBL" id="MFC3850395.1"/>
    </source>
</evidence>
<keyword evidence="2" id="KW-1185">Reference proteome</keyword>
<dbReference type="InterPro" id="IPR011335">
    <property type="entry name" value="Restrct_endonuc-II-like"/>
</dbReference>
<evidence type="ECO:0008006" key="3">
    <source>
        <dbReference type="Google" id="ProtNLM"/>
    </source>
</evidence>
<accession>A0ABV7ZTD8</accession>
<evidence type="ECO:0000313" key="2">
    <source>
        <dbReference type="Proteomes" id="UP001595751"/>
    </source>
</evidence>
<dbReference type="EMBL" id="JBHRZN010000003">
    <property type="protein sequence ID" value="MFC3850395.1"/>
    <property type="molecule type" value="Genomic_DNA"/>
</dbReference>
<dbReference type="SUPFAM" id="SSF52980">
    <property type="entry name" value="Restriction endonuclease-like"/>
    <property type="match status" value="1"/>
</dbReference>
<dbReference type="Proteomes" id="UP001595751">
    <property type="component" value="Unassembled WGS sequence"/>
</dbReference>
<reference evidence="2" key="1">
    <citation type="journal article" date="2019" name="Int. J. Syst. Evol. Microbiol.">
        <title>The Global Catalogue of Microorganisms (GCM) 10K type strain sequencing project: providing services to taxonomists for standard genome sequencing and annotation.</title>
        <authorList>
            <consortium name="The Broad Institute Genomics Platform"/>
            <consortium name="The Broad Institute Genome Sequencing Center for Infectious Disease"/>
            <person name="Wu L."/>
            <person name="Ma J."/>
        </authorList>
    </citation>
    <scope>NUCLEOTIDE SEQUENCE [LARGE SCALE GENOMIC DNA]</scope>
    <source>
        <strain evidence="2">CCUG 53252</strain>
    </source>
</reference>